<evidence type="ECO:0000313" key="7">
    <source>
        <dbReference type="Proteomes" id="UP000186868"/>
    </source>
</evidence>
<dbReference type="InterPro" id="IPR026170">
    <property type="entry name" value="FAM173A/B"/>
</dbReference>
<dbReference type="InterPro" id="IPR029063">
    <property type="entry name" value="SAM-dependent_MTases_sf"/>
</dbReference>
<dbReference type="GO" id="GO:0016279">
    <property type="term" value="F:protein-lysine N-methyltransferase activity"/>
    <property type="evidence" value="ECO:0007669"/>
    <property type="project" value="InterPro"/>
</dbReference>
<dbReference type="Proteomes" id="UP000186868">
    <property type="component" value="Unassembled WGS sequence"/>
</dbReference>
<proteinExistence type="predicted"/>
<dbReference type="OrthoDB" id="281208at2"/>
<keyword evidence="7" id="KW-1185">Reference proteome</keyword>
<evidence type="ECO:0000313" key="6">
    <source>
        <dbReference type="EMBL" id="OKH22763.1"/>
    </source>
</evidence>
<organism evidence="6 7">
    <name type="scientific">Hydrococcus rivularis NIES-593</name>
    <dbReference type="NCBI Taxonomy" id="1921803"/>
    <lineage>
        <taxon>Bacteria</taxon>
        <taxon>Bacillati</taxon>
        <taxon>Cyanobacteriota</taxon>
        <taxon>Cyanophyceae</taxon>
        <taxon>Pleurocapsales</taxon>
        <taxon>Hydrococcaceae</taxon>
        <taxon>Hydrococcus</taxon>
    </lineage>
</organism>
<gene>
    <name evidence="6" type="ORF">NIES593_11590</name>
</gene>
<accession>A0A1U7HGP9</accession>
<evidence type="ECO:0000256" key="2">
    <source>
        <dbReference type="ARBA" id="ARBA00022679"/>
    </source>
</evidence>
<evidence type="ECO:0000256" key="3">
    <source>
        <dbReference type="ARBA" id="ARBA00022691"/>
    </source>
</evidence>
<evidence type="ECO:0000256" key="4">
    <source>
        <dbReference type="SAM" id="MobiDB-lite"/>
    </source>
</evidence>
<dbReference type="GO" id="GO:0032259">
    <property type="term" value="P:methylation"/>
    <property type="evidence" value="ECO:0007669"/>
    <property type="project" value="UniProtKB-KW"/>
</dbReference>
<keyword evidence="1 6" id="KW-0489">Methyltransferase</keyword>
<dbReference type="AlphaFoldDB" id="A0A1U7HGP9"/>
<protein>
    <submittedName>
        <fullName evidence="6">SAM-dependent methyltransferase</fullName>
    </submittedName>
</protein>
<evidence type="ECO:0000256" key="1">
    <source>
        <dbReference type="ARBA" id="ARBA00022603"/>
    </source>
</evidence>
<feature type="region of interest" description="Disordered" evidence="4">
    <location>
        <begin position="29"/>
        <end position="51"/>
    </location>
</feature>
<name>A0A1U7HGP9_9CYAN</name>
<dbReference type="PANTHER" id="PTHR13610:SF11">
    <property type="entry name" value="METHYLTRANSFERASE DOMAIN-CONTAINING PROTEIN"/>
    <property type="match status" value="1"/>
</dbReference>
<dbReference type="Gene3D" id="3.40.50.150">
    <property type="entry name" value="Vaccinia Virus protein VP39"/>
    <property type="match status" value="1"/>
</dbReference>
<dbReference type="CDD" id="cd02440">
    <property type="entry name" value="AdoMet_MTases"/>
    <property type="match status" value="1"/>
</dbReference>
<dbReference type="InterPro" id="IPR025714">
    <property type="entry name" value="Methyltranfer_dom"/>
</dbReference>
<reference evidence="6 7" key="1">
    <citation type="submission" date="2016-11" db="EMBL/GenBank/DDBJ databases">
        <title>Draft Genome Sequences of Nine Cyanobacterial Strains from Diverse Habitats.</title>
        <authorList>
            <person name="Zhu T."/>
            <person name="Hou S."/>
            <person name="Lu X."/>
            <person name="Hess W.R."/>
        </authorList>
    </citation>
    <scope>NUCLEOTIDE SEQUENCE [LARGE SCALE GENOMIC DNA]</scope>
    <source>
        <strain evidence="6 7">NIES-593</strain>
    </source>
</reference>
<feature type="domain" description="Methyltransferase" evidence="5">
    <location>
        <begin position="70"/>
        <end position="136"/>
    </location>
</feature>
<dbReference type="SUPFAM" id="SSF53335">
    <property type="entry name" value="S-adenosyl-L-methionine-dependent methyltransferases"/>
    <property type="match status" value="1"/>
</dbReference>
<dbReference type="PANTHER" id="PTHR13610">
    <property type="entry name" value="METHYLTRANSFERASE DOMAIN-CONTAINING PROTEIN"/>
    <property type="match status" value="1"/>
</dbReference>
<evidence type="ECO:0000259" key="5">
    <source>
        <dbReference type="Pfam" id="PF13847"/>
    </source>
</evidence>
<dbReference type="Pfam" id="PF13847">
    <property type="entry name" value="Methyltransf_31"/>
    <property type="match status" value="1"/>
</dbReference>
<comment type="caution">
    <text evidence="6">The sequence shown here is derived from an EMBL/GenBank/DDBJ whole genome shotgun (WGS) entry which is preliminary data.</text>
</comment>
<keyword evidence="3" id="KW-0949">S-adenosyl-L-methionine</keyword>
<keyword evidence="2 6" id="KW-0808">Transferase</keyword>
<dbReference type="STRING" id="1921803.NIES593_11590"/>
<dbReference type="RefSeq" id="WP_073599731.1">
    <property type="nucleotide sequence ID" value="NZ_MRCB01000012.1"/>
</dbReference>
<sequence length="198" mass="22032">MYFQKIPTLLVIGLSIVSLAITGYAQKRDLKAQAQPPAPTTTPQERPRDVPYVPTSQPVVEAMLELAQVNKNDVVYDLGSGDGRIPITAAQKYGARGVGVDIDPERIQESNANAQKAGVTDRVRFIQQDLFKTDLRQATVVTLYLLPEVNLKLRPKLLQELRPGTRIVSHSFDMGNWKPQRTVQVGGTTIYLWIVPKQ</sequence>
<dbReference type="EMBL" id="MRCB01000012">
    <property type="protein sequence ID" value="OKH22763.1"/>
    <property type="molecule type" value="Genomic_DNA"/>
</dbReference>